<dbReference type="GeneID" id="37012685"/>
<proteinExistence type="predicted"/>
<dbReference type="AlphaFoldDB" id="A0A316U2U3"/>
<protein>
    <submittedName>
        <fullName evidence="2">Uncharacterized protein</fullName>
    </submittedName>
</protein>
<feature type="region of interest" description="Disordered" evidence="1">
    <location>
        <begin position="253"/>
        <end position="277"/>
    </location>
</feature>
<evidence type="ECO:0000313" key="2">
    <source>
        <dbReference type="EMBL" id="PWN19639.1"/>
    </source>
</evidence>
<organism evidence="2 3">
    <name type="scientific">Pseudomicrostroma glucosiphilum</name>
    <dbReference type="NCBI Taxonomy" id="1684307"/>
    <lineage>
        <taxon>Eukaryota</taxon>
        <taxon>Fungi</taxon>
        <taxon>Dikarya</taxon>
        <taxon>Basidiomycota</taxon>
        <taxon>Ustilaginomycotina</taxon>
        <taxon>Exobasidiomycetes</taxon>
        <taxon>Microstromatales</taxon>
        <taxon>Microstromatales incertae sedis</taxon>
        <taxon>Pseudomicrostroma</taxon>
    </lineage>
</organism>
<gene>
    <name evidence="2" type="ORF">BCV69DRAFT_27135</name>
</gene>
<name>A0A316U2U3_9BASI</name>
<dbReference type="OrthoDB" id="10635817at2759"/>
<sequence length="691" mass="72699">MRSNRTNNSPIRKLQKTSTLGRGKSPYTHEHASSSLPLFKMSPLSLWRFVTAAIALLVVLAAVADADLIEARGTKSLSSAKTSSAKAAVKTSTTKHKSFKSSSIKAKSVKAKSTSKAAKSSSKAAKSSSKASSKVAKSTKKATSATAKTKLSSAPTDAAKVVSTAHSDIFCASFVKQCFDSALSGQTGNVAVVHSCQRHGKKNSQSYSYSCKRDKKDLTKHVLNALAGDYTVYTTMGSTVVVTGTTTVLQTDYSTSTSTSQSTEATETSTSTAATTTSVDVTEVSPAATSTLTTVIPVTVTSASEATSTVTSFSTRTITTRVYLDQDEVPTYEVVVADNAPTRRRRAVTGFCSTFATACTTECAKDDSKVRHSVCNANKAPRYTLACVCKNGKQETQHALAAVIEENNIVSVTTLATSTSYITATQTTTLPTAVVSVEAVTFTTTTPVTSTFTTMSTSTVATTLTEYTGLSVTVDTTISTSTVTTTQPATTTVYAATTTNIVLAATGYARGFSTDDGTDLGLLSQDSEGEGQLQLTSFDQDATSILFMAVRDSATGLYQLAQYGQPDQVVYSMFSDSGADYEAGSSAFSWMYTGASSNCGSSGSAAGPPAGDSDCETFVFAPLALDDTPGSDTNTVNLESTWINTDGSQYTGSWVYDEHTGQVYQVADPAAFNYDYEEDSTVFNLRFPYTS</sequence>
<accession>A0A316U2U3</accession>
<keyword evidence="3" id="KW-1185">Reference proteome</keyword>
<dbReference type="EMBL" id="KZ819330">
    <property type="protein sequence ID" value="PWN19639.1"/>
    <property type="molecule type" value="Genomic_DNA"/>
</dbReference>
<feature type="compositionally biased region" description="Polar residues" evidence="1">
    <location>
        <begin position="1"/>
        <end position="20"/>
    </location>
</feature>
<dbReference type="Proteomes" id="UP000245942">
    <property type="component" value="Unassembled WGS sequence"/>
</dbReference>
<feature type="region of interest" description="Disordered" evidence="1">
    <location>
        <begin position="110"/>
        <end position="139"/>
    </location>
</feature>
<evidence type="ECO:0000313" key="3">
    <source>
        <dbReference type="Proteomes" id="UP000245942"/>
    </source>
</evidence>
<feature type="region of interest" description="Disordered" evidence="1">
    <location>
        <begin position="1"/>
        <end position="32"/>
    </location>
</feature>
<dbReference type="RefSeq" id="XP_025346799.1">
    <property type="nucleotide sequence ID" value="XM_025490951.1"/>
</dbReference>
<reference evidence="2 3" key="1">
    <citation type="journal article" date="2018" name="Mol. Biol. Evol.">
        <title>Broad Genomic Sampling Reveals a Smut Pathogenic Ancestry of the Fungal Clade Ustilaginomycotina.</title>
        <authorList>
            <person name="Kijpornyongpan T."/>
            <person name="Mondo S.J."/>
            <person name="Barry K."/>
            <person name="Sandor L."/>
            <person name="Lee J."/>
            <person name="Lipzen A."/>
            <person name="Pangilinan J."/>
            <person name="LaButti K."/>
            <person name="Hainaut M."/>
            <person name="Henrissat B."/>
            <person name="Grigoriev I.V."/>
            <person name="Spatafora J.W."/>
            <person name="Aime M.C."/>
        </authorList>
    </citation>
    <scope>NUCLEOTIDE SEQUENCE [LARGE SCALE GENOMIC DNA]</scope>
    <source>
        <strain evidence="2 3">MCA 4718</strain>
    </source>
</reference>
<evidence type="ECO:0000256" key="1">
    <source>
        <dbReference type="SAM" id="MobiDB-lite"/>
    </source>
</evidence>